<dbReference type="AlphaFoldDB" id="A0A7R8WRV7"/>
<evidence type="ECO:0000313" key="8">
    <source>
        <dbReference type="EMBL" id="CAD7233940.1"/>
    </source>
</evidence>
<evidence type="ECO:0000256" key="6">
    <source>
        <dbReference type="ARBA" id="ARBA00023065"/>
    </source>
</evidence>
<dbReference type="PANTHER" id="PTHR32024:SF3">
    <property type="entry name" value="TRK SYSTEM POTASSIUM UPTAKE PROTEIN"/>
    <property type="match status" value="1"/>
</dbReference>
<evidence type="ECO:0000256" key="2">
    <source>
        <dbReference type="ARBA" id="ARBA00022448"/>
    </source>
</evidence>
<gene>
    <name evidence="8" type="ORF">CTOB1V02_LOCUS11758</name>
</gene>
<proteinExistence type="predicted"/>
<accession>A0A7R8WRV7</accession>
<dbReference type="OrthoDB" id="10059256at2759"/>
<name>A0A7R8WRV7_9CRUS</name>
<protein>
    <submittedName>
        <fullName evidence="8">Uncharacterized protein</fullName>
    </submittedName>
</protein>
<dbReference type="GO" id="GO:0008324">
    <property type="term" value="F:monoatomic cation transmembrane transporter activity"/>
    <property type="evidence" value="ECO:0007669"/>
    <property type="project" value="InterPro"/>
</dbReference>
<reference evidence="8" key="1">
    <citation type="submission" date="2020-11" db="EMBL/GenBank/DDBJ databases">
        <authorList>
            <person name="Tran Van P."/>
        </authorList>
    </citation>
    <scope>NUCLEOTIDE SEQUENCE</scope>
</reference>
<comment type="subcellular location">
    <subcellularLocation>
        <location evidence="1">Cell membrane</location>
        <topology evidence="1">Multi-pass membrane protein</topology>
    </subcellularLocation>
</comment>
<keyword evidence="3" id="KW-1003">Cell membrane</keyword>
<keyword evidence="7" id="KW-0472">Membrane</keyword>
<dbReference type="GO" id="GO:0030001">
    <property type="term" value="P:metal ion transport"/>
    <property type="evidence" value="ECO:0007669"/>
    <property type="project" value="UniProtKB-ARBA"/>
</dbReference>
<keyword evidence="2" id="KW-0813">Transport</keyword>
<keyword evidence="5" id="KW-1133">Transmembrane helix</keyword>
<dbReference type="Pfam" id="PF02386">
    <property type="entry name" value="TrkH"/>
    <property type="match status" value="1"/>
</dbReference>
<dbReference type="GO" id="GO:0005886">
    <property type="term" value="C:plasma membrane"/>
    <property type="evidence" value="ECO:0007669"/>
    <property type="project" value="UniProtKB-SubCell"/>
</dbReference>
<dbReference type="InterPro" id="IPR003445">
    <property type="entry name" value="Cat_transpt"/>
</dbReference>
<evidence type="ECO:0000256" key="3">
    <source>
        <dbReference type="ARBA" id="ARBA00022475"/>
    </source>
</evidence>
<evidence type="ECO:0000256" key="4">
    <source>
        <dbReference type="ARBA" id="ARBA00022692"/>
    </source>
</evidence>
<sequence length="317" mass="34637">MSMRQTFLLTTLSWTALAVAAAAPFHLSGLRMSLTDSLFEAMSGITTTGSTVMTGLQDAPPGILLWRAILQWLGGIGIIVMALSVMPFLKVGGMQLFQTESSESEKALPRATQLAASIGIIYLGLTVACMMCYQLSGMSSFNAWAHAMTTIATGGFSTFDTSFSHYHEPHMEMTAIFFMLMGGLPFILYVKALRGNWQALFNDTQVRAFLAIVALAITSMVIYLTIHNHAPLGEALRRSSFNVVSIITGTGYANGDYNAWGGFAVILMYFLMHFKLPKLPLCQAGILRHKKLTAKLDCKRGSALTILADRCHRNEDI</sequence>
<dbReference type="EMBL" id="OB667331">
    <property type="protein sequence ID" value="CAD7233940.1"/>
    <property type="molecule type" value="Genomic_DNA"/>
</dbReference>
<keyword evidence="4" id="KW-0812">Transmembrane</keyword>
<keyword evidence="6" id="KW-0406">Ion transport</keyword>
<organism evidence="8">
    <name type="scientific">Cyprideis torosa</name>
    <dbReference type="NCBI Taxonomy" id="163714"/>
    <lineage>
        <taxon>Eukaryota</taxon>
        <taxon>Metazoa</taxon>
        <taxon>Ecdysozoa</taxon>
        <taxon>Arthropoda</taxon>
        <taxon>Crustacea</taxon>
        <taxon>Oligostraca</taxon>
        <taxon>Ostracoda</taxon>
        <taxon>Podocopa</taxon>
        <taxon>Podocopida</taxon>
        <taxon>Cytherocopina</taxon>
        <taxon>Cytheroidea</taxon>
        <taxon>Cytherideidae</taxon>
        <taxon>Cyprideis</taxon>
    </lineage>
</organism>
<evidence type="ECO:0000256" key="1">
    <source>
        <dbReference type="ARBA" id="ARBA00004651"/>
    </source>
</evidence>
<evidence type="ECO:0000256" key="5">
    <source>
        <dbReference type="ARBA" id="ARBA00022989"/>
    </source>
</evidence>
<dbReference type="PANTHER" id="PTHR32024">
    <property type="entry name" value="TRK SYSTEM POTASSIUM UPTAKE PROTEIN TRKG-RELATED"/>
    <property type="match status" value="1"/>
</dbReference>
<evidence type="ECO:0000256" key="7">
    <source>
        <dbReference type="ARBA" id="ARBA00023136"/>
    </source>
</evidence>